<dbReference type="InterPro" id="IPR036390">
    <property type="entry name" value="WH_DNA-bd_sf"/>
</dbReference>
<evidence type="ECO:0000256" key="2">
    <source>
        <dbReference type="ARBA" id="ARBA00023015"/>
    </source>
</evidence>
<dbReference type="PROSITE" id="PS50931">
    <property type="entry name" value="HTH_LYSR"/>
    <property type="match status" value="1"/>
</dbReference>
<dbReference type="EMBL" id="JAKREW010000005">
    <property type="protein sequence ID" value="MCG7504976.1"/>
    <property type="molecule type" value="Genomic_DNA"/>
</dbReference>
<keyword evidence="4" id="KW-0804">Transcription</keyword>
<evidence type="ECO:0000313" key="6">
    <source>
        <dbReference type="EMBL" id="MCG7504976.1"/>
    </source>
</evidence>
<dbReference type="InterPro" id="IPR000847">
    <property type="entry name" value="LysR_HTH_N"/>
</dbReference>
<dbReference type="SUPFAM" id="SSF46785">
    <property type="entry name" value="Winged helix' DNA-binding domain"/>
    <property type="match status" value="1"/>
</dbReference>
<name>A0ABS9QC31_9HYPH</name>
<comment type="caution">
    <text evidence="6">The sequence shown here is derived from an EMBL/GenBank/DDBJ whole genome shotgun (WGS) entry which is preliminary data.</text>
</comment>
<accession>A0ABS9QC31</accession>
<dbReference type="Gene3D" id="1.10.10.10">
    <property type="entry name" value="Winged helix-like DNA-binding domain superfamily/Winged helix DNA-binding domain"/>
    <property type="match status" value="1"/>
</dbReference>
<evidence type="ECO:0000259" key="5">
    <source>
        <dbReference type="PROSITE" id="PS50931"/>
    </source>
</evidence>
<dbReference type="Proteomes" id="UP001201701">
    <property type="component" value="Unassembled WGS sequence"/>
</dbReference>
<dbReference type="SUPFAM" id="SSF53850">
    <property type="entry name" value="Periplasmic binding protein-like II"/>
    <property type="match status" value="1"/>
</dbReference>
<dbReference type="InterPro" id="IPR005119">
    <property type="entry name" value="LysR_subst-bd"/>
</dbReference>
<comment type="similarity">
    <text evidence="1">Belongs to the LysR transcriptional regulatory family.</text>
</comment>
<proteinExistence type="inferred from homology"/>
<feature type="domain" description="HTH lysR-type" evidence="5">
    <location>
        <begin position="1"/>
        <end position="54"/>
    </location>
</feature>
<evidence type="ECO:0000256" key="4">
    <source>
        <dbReference type="ARBA" id="ARBA00023163"/>
    </source>
</evidence>
<keyword evidence="2" id="KW-0805">Transcription regulation</keyword>
<keyword evidence="7" id="KW-1185">Reference proteome</keyword>
<dbReference type="CDD" id="cd08414">
    <property type="entry name" value="PBP2_LTTR_aromatics_like"/>
    <property type="match status" value="1"/>
</dbReference>
<keyword evidence="3" id="KW-0238">DNA-binding</keyword>
<dbReference type="InterPro" id="IPR036388">
    <property type="entry name" value="WH-like_DNA-bd_sf"/>
</dbReference>
<protein>
    <submittedName>
        <fullName evidence="6">LysR family transcriptional regulator</fullName>
    </submittedName>
</protein>
<dbReference type="PANTHER" id="PTHR30346">
    <property type="entry name" value="TRANSCRIPTIONAL DUAL REGULATOR HCAR-RELATED"/>
    <property type="match status" value="1"/>
</dbReference>
<dbReference type="Pfam" id="PF00126">
    <property type="entry name" value="HTH_1"/>
    <property type="match status" value="1"/>
</dbReference>
<dbReference type="PANTHER" id="PTHR30346:SF0">
    <property type="entry name" value="HCA OPERON TRANSCRIPTIONAL ACTIVATOR HCAR"/>
    <property type="match status" value="1"/>
</dbReference>
<evidence type="ECO:0000256" key="3">
    <source>
        <dbReference type="ARBA" id="ARBA00023125"/>
    </source>
</evidence>
<sequence>MLRQFVAVAEELHFHRAAERLHMAQPPLSQAIRRLETEIGAPLFIRNNRNVALTLAGISFLDTARAILGTLEAGVEQARRVASGTSGSLRVVFVGTLHFNFLPKLVQVFRSRLPDVELMLREATTAEQIAALKAGSADIGLMRRPGVVVPELVFERVAREEIVVALPDGHAQAGNQRVSLAALAQDNFIATPRSEGMGFYDQMIALCNAAGFSPRIVQEARQIETIAGLVAGGLGIALVPASIRQGLRDGIVFRPISTDGAEDARFLDVLAAWDASKPIPARDQFLEIVRQSGHLIS</sequence>
<evidence type="ECO:0000313" key="7">
    <source>
        <dbReference type="Proteomes" id="UP001201701"/>
    </source>
</evidence>
<gene>
    <name evidence="6" type="ORF">L4923_08075</name>
</gene>
<organism evidence="6 7">
    <name type="scientific">Mesorhizobium retamae</name>
    <dbReference type="NCBI Taxonomy" id="2912854"/>
    <lineage>
        <taxon>Bacteria</taxon>
        <taxon>Pseudomonadati</taxon>
        <taxon>Pseudomonadota</taxon>
        <taxon>Alphaproteobacteria</taxon>
        <taxon>Hyphomicrobiales</taxon>
        <taxon>Phyllobacteriaceae</taxon>
        <taxon>Mesorhizobium</taxon>
    </lineage>
</organism>
<dbReference type="PRINTS" id="PR00039">
    <property type="entry name" value="HTHLYSR"/>
</dbReference>
<evidence type="ECO:0000256" key="1">
    <source>
        <dbReference type="ARBA" id="ARBA00009437"/>
    </source>
</evidence>
<dbReference type="RefSeq" id="WP_239363403.1">
    <property type="nucleotide sequence ID" value="NZ_JAKREW010000005.1"/>
</dbReference>
<reference evidence="6 7" key="1">
    <citation type="submission" date="2022-02" db="EMBL/GenBank/DDBJ databases">
        <title>Draft genome sequence of Mezorhizobium retamae strain IRAMC:0171 isolated from Retama raetam nodules.</title>
        <authorList>
            <person name="Bengaied R."/>
            <person name="Sbissi I."/>
            <person name="Huber K."/>
            <person name="Ghodbane F."/>
            <person name="Nouioui I."/>
            <person name="Tarhouni M."/>
            <person name="Gtari M."/>
        </authorList>
    </citation>
    <scope>NUCLEOTIDE SEQUENCE [LARGE SCALE GENOMIC DNA]</scope>
    <source>
        <strain evidence="6 7">IRAMC:0171</strain>
    </source>
</reference>
<dbReference type="Pfam" id="PF03466">
    <property type="entry name" value="LysR_substrate"/>
    <property type="match status" value="1"/>
</dbReference>
<dbReference type="Gene3D" id="3.40.190.10">
    <property type="entry name" value="Periplasmic binding protein-like II"/>
    <property type="match status" value="2"/>
</dbReference>